<feature type="domain" description="Solute-binding protein family 5" evidence="3">
    <location>
        <begin position="131"/>
        <end position="521"/>
    </location>
</feature>
<reference evidence="4 5" key="1">
    <citation type="submission" date="2020-01" db="EMBL/GenBank/DDBJ databases">
        <title>Genome analysis of Anaerocolumna sp. CBA3638.</title>
        <authorList>
            <person name="Kim J."/>
            <person name="Roh S.W."/>
        </authorList>
    </citation>
    <scope>NUCLEOTIDE SEQUENCE [LARGE SCALE GENOMIC DNA]</scope>
    <source>
        <strain evidence="4 5">CBA3638</strain>
    </source>
</reference>
<proteinExistence type="predicted"/>
<dbReference type="AlphaFoldDB" id="A0A6P1TPY5"/>
<feature type="chain" id="PRO_5039479094" evidence="2">
    <location>
        <begin position="24"/>
        <end position="630"/>
    </location>
</feature>
<dbReference type="RefSeq" id="WP_161839866.1">
    <property type="nucleotide sequence ID" value="NZ_CP048000.1"/>
</dbReference>
<dbReference type="SUPFAM" id="SSF53850">
    <property type="entry name" value="Periplasmic binding protein-like II"/>
    <property type="match status" value="1"/>
</dbReference>
<name>A0A6P1TPY5_9FIRM</name>
<evidence type="ECO:0000256" key="2">
    <source>
        <dbReference type="SAM" id="SignalP"/>
    </source>
</evidence>
<keyword evidence="5" id="KW-1185">Reference proteome</keyword>
<dbReference type="KEGG" id="anr:Ana3638_21525"/>
<dbReference type="CDD" id="cd08509">
    <property type="entry name" value="PBP2_TmCBP_oligosaccharides_like"/>
    <property type="match status" value="1"/>
</dbReference>
<sequence>MKRRKHLTALLLVLTLVVTSLLAGCKKNDTADTSGEATTTPTVEATTPEPTEEPTPEPTEAATTESQDAATVAASLPREETLYFSGQQWGAINDYNPFSSNSNNWWIEQNDDARVMVYETLFMYNQNDGKLYGLLADSYEQKDKEFTVKLKPAAKWSDGTPVTADDVVYTFDAHKRLNTAQGSQFAPYIDSVKAVDPQTVVFTASSENYNPLKVLEVFPKVFIVNKAQMSKLEADNGNDADKIKTAKNENLIASGPYKPYYDDETKVVVVRDDNYWGQDASMWGKLPAPKYLAHNIFIDNNAGAVAFEKGEVDVSQQFMSEVWKMWEDGKPVSTYLDDAPYYACVTLPTAIFNVTKPGLDQAAVRKALAMATDYEQIATTAMSGYTPLMSDAPPALMNPTDPERALIDEAQLKDLQWKGKQIDEAKALLDKAGIKDADGDGIREYDGKNIAFTVQCPSGWTDWNSALEMVAAAGQAIGLDVTTLWTTAAEWTTNRLTGNFDVIMNSYPGASISNPWTRCYQTMYSTPAKEGQNADWNFGRYSNPEADKIIEQIPTETDQAKLKALYTQLNKIYLTDVPAFALMYRPGLFHTVNESVWTGFPQADDGTNVPPTVLTDGYGIAGLYNLTLVK</sequence>
<dbReference type="Gene3D" id="3.40.190.10">
    <property type="entry name" value="Periplasmic binding protein-like II"/>
    <property type="match status" value="1"/>
</dbReference>
<evidence type="ECO:0000259" key="3">
    <source>
        <dbReference type="Pfam" id="PF00496"/>
    </source>
</evidence>
<accession>A0A6P1TPY5</accession>
<feature type="region of interest" description="Disordered" evidence="1">
    <location>
        <begin position="27"/>
        <end position="67"/>
    </location>
</feature>
<keyword evidence="2" id="KW-0732">Signal</keyword>
<evidence type="ECO:0000256" key="1">
    <source>
        <dbReference type="SAM" id="MobiDB-lite"/>
    </source>
</evidence>
<dbReference type="InterPro" id="IPR039424">
    <property type="entry name" value="SBP_5"/>
</dbReference>
<dbReference type="Gene3D" id="3.90.76.10">
    <property type="entry name" value="Dipeptide-binding Protein, Domain 1"/>
    <property type="match status" value="1"/>
</dbReference>
<dbReference type="EMBL" id="CP048000">
    <property type="protein sequence ID" value="QHQ63044.1"/>
    <property type="molecule type" value="Genomic_DNA"/>
</dbReference>
<dbReference type="GO" id="GO:1904680">
    <property type="term" value="F:peptide transmembrane transporter activity"/>
    <property type="evidence" value="ECO:0007669"/>
    <property type="project" value="TreeGrafter"/>
</dbReference>
<dbReference type="InterPro" id="IPR000914">
    <property type="entry name" value="SBP_5_dom"/>
</dbReference>
<organism evidence="4 5">
    <name type="scientific">Anaerocolumna sedimenticola</name>
    <dbReference type="NCBI Taxonomy" id="2696063"/>
    <lineage>
        <taxon>Bacteria</taxon>
        <taxon>Bacillati</taxon>
        <taxon>Bacillota</taxon>
        <taxon>Clostridia</taxon>
        <taxon>Lachnospirales</taxon>
        <taxon>Lachnospiraceae</taxon>
        <taxon>Anaerocolumna</taxon>
    </lineage>
</organism>
<dbReference type="GO" id="GO:0015833">
    <property type="term" value="P:peptide transport"/>
    <property type="evidence" value="ECO:0007669"/>
    <property type="project" value="TreeGrafter"/>
</dbReference>
<dbReference type="PANTHER" id="PTHR30290">
    <property type="entry name" value="PERIPLASMIC BINDING COMPONENT OF ABC TRANSPORTER"/>
    <property type="match status" value="1"/>
</dbReference>
<evidence type="ECO:0000313" key="4">
    <source>
        <dbReference type="EMBL" id="QHQ63044.1"/>
    </source>
</evidence>
<dbReference type="Proteomes" id="UP000464314">
    <property type="component" value="Chromosome"/>
</dbReference>
<dbReference type="Gene3D" id="3.10.105.10">
    <property type="entry name" value="Dipeptide-binding Protein, Domain 3"/>
    <property type="match status" value="1"/>
</dbReference>
<dbReference type="Pfam" id="PF00496">
    <property type="entry name" value="SBP_bac_5"/>
    <property type="match status" value="1"/>
</dbReference>
<evidence type="ECO:0000313" key="5">
    <source>
        <dbReference type="Proteomes" id="UP000464314"/>
    </source>
</evidence>
<dbReference type="PROSITE" id="PS51257">
    <property type="entry name" value="PROKAR_LIPOPROTEIN"/>
    <property type="match status" value="1"/>
</dbReference>
<dbReference type="PANTHER" id="PTHR30290:SF82">
    <property type="entry name" value="ABC-TYPE DIPEPTIDE_OLIGOPEPTIDE TRANSPORT SYSTEM, PERIPLASMIC COMPONENT"/>
    <property type="match status" value="1"/>
</dbReference>
<gene>
    <name evidence="4" type="ORF">Ana3638_21525</name>
</gene>
<protein>
    <submittedName>
        <fullName evidence="4">ABC transporter substrate-binding protein</fullName>
    </submittedName>
</protein>
<feature type="compositionally biased region" description="Low complexity" evidence="1">
    <location>
        <begin position="36"/>
        <end position="49"/>
    </location>
</feature>
<feature type="signal peptide" evidence="2">
    <location>
        <begin position="1"/>
        <end position="23"/>
    </location>
</feature>